<keyword evidence="3" id="KW-1185">Reference proteome</keyword>
<reference evidence="2 3" key="1">
    <citation type="submission" date="2020-08" db="EMBL/GenBank/DDBJ databases">
        <title>Genomic Encyclopedia of Type Strains, Phase IV (KMG-V): Genome sequencing to study the core and pangenomes of soil and plant-associated prokaryotes.</title>
        <authorList>
            <person name="Whitman W."/>
        </authorList>
    </citation>
    <scope>NUCLEOTIDE SEQUENCE [LARGE SCALE GENOMIC DNA]</scope>
    <source>
        <strain evidence="2 3">M8UP14</strain>
    </source>
</reference>
<name>A0A7W7ZJW7_9BACT</name>
<accession>A0A7W7ZJW7</accession>
<dbReference type="Proteomes" id="UP000540989">
    <property type="component" value="Unassembled WGS sequence"/>
</dbReference>
<dbReference type="EMBL" id="JACHIP010000029">
    <property type="protein sequence ID" value="MBB5061137.1"/>
    <property type="molecule type" value="Genomic_DNA"/>
</dbReference>
<sequence>MLSKVRPSRIGLDYFTVTRRRALAWASLLASGLITNLAGGAPIKMLQATGTGSDGVKPSGGGRGDGRTTQQVAADSSAVTDVILRERLARETHNAADEAACFHPDAVVEVSWFKGSAAKFIEAGKNNPDTETVHFDSMSPGVVWLKNDRAIADTACAVHTFSLLDEIEVGTTSYTRLLWRVQRSEGQWLIRGLRGIYIRDTLIPRDPTKVPKLDEEKLRGFRPSYRFLSYILTANGAPAHNDLPGVDQPKVVAALRAAEREWLEQG</sequence>
<evidence type="ECO:0000256" key="1">
    <source>
        <dbReference type="SAM" id="MobiDB-lite"/>
    </source>
</evidence>
<organism evidence="2 3">
    <name type="scientific">Granulicella aggregans</name>
    <dbReference type="NCBI Taxonomy" id="474949"/>
    <lineage>
        <taxon>Bacteria</taxon>
        <taxon>Pseudomonadati</taxon>
        <taxon>Acidobacteriota</taxon>
        <taxon>Terriglobia</taxon>
        <taxon>Terriglobales</taxon>
        <taxon>Acidobacteriaceae</taxon>
        <taxon>Granulicella</taxon>
    </lineage>
</organism>
<proteinExistence type="predicted"/>
<evidence type="ECO:0008006" key="4">
    <source>
        <dbReference type="Google" id="ProtNLM"/>
    </source>
</evidence>
<dbReference type="Gene3D" id="3.10.450.50">
    <property type="match status" value="1"/>
</dbReference>
<evidence type="ECO:0000313" key="2">
    <source>
        <dbReference type="EMBL" id="MBB5061137.1"/>
    </source>
</evidence>
<protein>
    <recommendedName>
        <fullName evidence="4">SnoaL-like domain-containing protein</fullName>
    </recommendedName>
</protein>
<dbReference type="SUPFAM" id="SSF54427">
    <property type="entry name" value="NTF2-like"/>
    <property type="match status" value="1"/>
</dbReference>
<evidence type="ECO:0000313" key="3">
    <source>
        <dbReference type="Proteomes" id="UP000540989"/>
    </source>
</evidence>
<dbReference type="RefSeq" id="WP_221313322.1">
    <property type="nucleotide sequence ID" value="NZ_JACHIP010000029.1"/>
</dbReference>
<dbReference type="InterPro" id="IPR032710">
    <property type="entry name" value="NTF2-like_dom_sf"/>
</dbReference>
<comment type="caution">
    <text evidence="2">The sequence shown here is derived from an EMBL/GenBank/DDBJ whole genome shotgun (WGS) entry which is preliminary data.</text>
</comment>
<dbReference type="AlphaFoldDB" id="A0A7W7ZJW7"/>
<feature type="region of interest" description="Disordered" evidence="1">
    <location>
        <begin position="49"/>
        <end position="74"/>
    </location>
</feature>
<gene>
    <name evidence="2" type="ORF">HDF16_005873</name>
</gene>